<dbReference type="InterPro" id="IPR043128">
    <property type="entry name" value="Rev_trsase/Diguanyl_cyclase"/>
</dbReference>
<dbReference type="InterPro" id="IPR035919">
    <property type="entry name" value="EAL_sf"/>
</dbReference>
<dbReference type="InterPro" id="IPR011006">
    <property type="entry name" value="CheY-like_superfamily"/>
</dbReference>
<dbReference type="PANTHER" id="PTHR44757:SF2">
    <property type="entry name" value="BIOFILM ARCHITECTURE MAINTENANCE PROTEIN MBAA"/>
    <property type="match status" value="1"/>
</dbReference>
<evidence type="ECO:0000259" key="2">
    <source>
        <dbReference type="PROSITE" id="PS50113"/>
    </source>
</evidence>
<dbReference type="NCBIfam" id="TIGR00254">
    <property type="entry name" value="GGDEF"/>
    <property type="match status" value="1"/>
</dbReference>
<dbReference type="CDD" id="cd01949">
    <property type="entry name" value="GGDEF"/>
    <property type="match status" value="1"/>
</dbReference>
<feature type="domain" description="PAC" evidence="2">
    <location>
        <begin position="204"/>
        <end position="263"/>
    </location>
</feature>
<dbReference type="Gene3D" id="3.40.50.2300">
    <property type="match status" value="1"/>
</dbReference>
<dbReference type="SUPFAM" id="SSF141868">
    <property type="entry name" value="EAL domain-like"/>
    <property type="match status" value="1"/>
</dbReference>
<dbReference type="PROSITE" id="PS50113">
    <property type="entry name" value="PAC"/>
    <property type="match status" value="1"/>
</dbReference>
<evidence type="ECO:0000313" key="5">
    <source>
        <dbReference type="EMBL" id="CBH76519.1"/>
    </source>
</evidence>
<dbReference type="InterPro" id="IPR029787">
    <property type="entry name" value="Nucleotide_cyclase"/>
</dbReference>
<dbReference type="SMART" id="SM00052">
    <property type="entry name" value="EAL"/>
    <property type="match status" value="1"/>
</dbReference>
<evidence type="ECO:0000259" key="1">
    <source>
        <dbReference type="PROSITE" id="PS50110"/>
    </source>
</evidence>
<dbReference type="SUPFAM" id="SSF55073">
    <property type="entry name" value="Nucleotide cyclase"/>
    <property type="match status" value="1"/>
</dbReference>
<dbReference type="InterPro" id="IPR001789">
    <property type="entry name" value="Sig_transdc_resp-reg_receiver"/>
</dbReference>
<dbReference type="Pfam" id="PF00563">
    <property type="entry name" value="EAL"/>
    <property type="match status" value="1"/>
</dbReference>
<feature type="domain" description="GGDEF" evidence="4">
    <location>
        <begin position="295"/>
        <end position="428"/>
    </location>
</feature>
<accession>E6PJ77</accession>
<dbReference type="PROSITE" id="PS50883">
    <property type="entry name" value="EAL"/>
    <property type="match status" value="1"/>
</dbReference>
<dbReference type="Pfam" id="PF00072">
    <property type="entry name" value="Response_reg"/>
    <property type="match status" value="1"/>
</dbReference>
<dbReference type="InterPro" id="IPR013656">
    <property type="entry name" value="PAS_4"/>
</dbReference>
<dbReference type="PROSITE" id="PS50110">
    <property type="entry name" value="RESPONSE_REGULATORY"/>
    <property type="match status" value="1"/>
</dbReference>
<dbReference type="SMART" id="SM00267">
    <property type="entry name" value="GGDEF"/>
    <property type="match status" value="1"/>
</dbReference>
<dbReference type="AlphaFoldDB" id="E6PJ77"/>
<dbReference type="Gene3D" id="3.20.20.450">
    <property type="entry name" value="EAL domain"/>
    <property type="match status" value="1"/>
</dbReference>
<dbReference type="PROSITE" id="PS50887">
    <property type="entry name" value="GGDEF"/>
    <property type="match status" value="1"/>
</dbReference>
<reference evidence="5" key="1">
    <citation type="submission" date="2009-10" db="EMBL/GenBank/DDBJ databases">
        <title>Diversity of trophic interactions inside an arsenic-rich microbial ecosystem.</title>
        <authorList>
            <person name="Bertin P.N."/>
            <person name="Heinrich-Salmeron A."/>
            <person name="Pelletier E."/>
            <person name="Goulhen-Chollet F."/>
            <person name="Arsene-Ploetze F."/>
            <person name="Gallien S."/>
            <person name="Calteau A."/>
            <person name="Vallenet D."/>
            <person name="Casiot C."/>
            <person name="Chane-Woon-Ming B."/>
            <person name="Giloteaux L."/>
            <person name="Barakat M."/>
            <person name="Bonnefoy V."/>
            <person name="Bruneel O."/>
            <person name="Chandler M."/>
            <person name="Cleiss J."/>
            <person name="Duran R."/>
            <person name="Elbaz-Poulichet F."/>
            <person name="Fonknechten N."/>
            <person name="Lauga B."/>
            <person name="Mornico D."/>
            <person name="Ortet P."/>
            <person name="Schaeffer C."/>
            <person name="Siguier P."/>
            <person name="Alexander Thil Smith A."/>
            <person name="Van Dorsselaer A."/>
            <person name="Weissenbach J."/>
            <person name="Medigue C."/>
            <person name="Le Paslier D."/>
        </authorList>
    </citation>
    <scope>NUCLEOTIDE SEQUENCE</scope>
</reference>
<proteinExistence type="predicted"/>
<name>E6PJ77_9ZZZZ</name>
<dbReference type="Pfam" id="PF08448">
    <property type="entry name" value="PAS_4"/>
    <property type="match status" value="1"/>
</dbReference>
<dbReference type="InterPro" id="IPR052155">
    <property type="entry name" value="Biofilm_reg_signaling"/>
</dbReference>
<dbReference type="EMBL" id="CABL01000019">
    <property type="protein sequence ID" value="CBH76519.1"/>
    <property type="molecule type" value="Genomic_DNA"/>
</dbReference>
<gene>
    <name evidence="5" type="ORF">CARN1_1000</name>
</gene>
<dbReference type="SUPFAM" id="SSF52172">
    <property type="entry name" value="CheY-like"/>
    <property type="match status" value="1"/>
</dbReference>
<dbReference type="InterPro" id="IPR035965">
    <property type="entry name" value="PAS-like_dom_sf"/>
</dbReference>
<feature type="domain" description="EAL" evidence="3">
    <location>
        <begin position="437"/>
        <end position="691"/>
    </location>
</feature>
<dbReference type="Gene3D" id="3.30.70.270">
    <property type="match status" value="1"/>
</dbReference>
<comment type="caution">
    <text evidence="5">The sequence shown here is derived from an EMBL/GenBank/DDBJ whole genome shotgun (WGS) entry which is preliminary data.</text>
</comment>
<sequence>MNASRPLRVLCIDDSPDDAELNVLALGRAGYRVETQRADREDAAREALDRATWDVVLCDYSMPNFSAPAMLALLAERDLDIPCLIVSGAIGEEAAAEAIRLGAYDYIFKNNLKRLGPAVDRALRDADLRRARRIIEQQLRASETRLRLLFEQLPALVVTTDTDLTITSIEGARLGALGMESEALLNTRIATSALIADESRFPVRRAHLKALQGVAGEYEMIWGGKTLQGHVEPLRTESGRIVGTISVAFDITERKVAEQRLTYFSQFDLLTDLPNRTVLEDRLVQALALAARHGDEIAVFAIDLDRFKEVNESYGRTSGDELLRGVGRRLRRLFDDTATVSRFGEDLFVILAIGLDSRELVETQGRRIRDAFESPFEIRESDIYVTASIGIALAGEDGNDAHGLIESAEAALLSAKQSGRNTWRFFTPSMLLSSVERITLKRDLRVAAVNDQLALHYQPILRASDGALAGLEVLVRWQHPSYGMLMPDNFVPLAEESGAIEDVGEWVLSSACEQFVRWSKAGVKLGRIAVNLSARQFEGRDLRERVAAIIERTGIAPEHLELELTESAIMRDVTGAIATLQDLKRLGVRIAVDDFGAGYTSLSFLRRFPVDCLKIDQSFVHDLHEGSHDEAIVKAIVTLATNLGLTSVAEGVEDESVFMQLRALGVSEVQGFYLSRPMTLEATSAFLTDNVAMATD</sequence>
<dbReference type="InterPro" id="IPR000014">
    <property type="entry name" value="PAS"/>
</dbReference>
<dbReference type="CDD" id="cd01948">
    <property type="entry name" value="EAL"/>
    <property type="match status" value="1"/>
</dbReference>
<dbReference type="NCBIfam" id="TIGR00229">
    <property type="entry name" value="sensory_box"/>
    <property type="match status" value="1"/>
</dbReference>
<evidence type="ECO:0000259" key="3">
    <source>
        <dbReference type="PROSITE" id="PS50883"/>
    </source>
</evidence>
<organism evidence="5">
    <name type="scientific">mine drainage metagenome</name>
    <dbReference type="NCBI Taxonomy" id="410659"/>
    <lineage>
        <taxon>unclassified sequences</taxon>
        <taxon>metagenomes</taxon>
        <taxon>ecological metagenomes</taxon>
    </lineage>
</organism>
<protein>
    <submittedName>
        <fullName evidence="5">Putative Two component signal transduction response regulator</fullName>
    </submittedName>
</protein>
<dbReference type="FunFam" id="3.20.20.450:FF:000001">
    <property type="entry name" value="Cyclic di-GMP phosphodiesterase yahA"/>
    <property type="match status" value="1"/>
</dbReference>
<dbReference type="PANTHER" id="PTHR44757">
    <property type="entry name" value="DIGUANYLATE CYCLASE DGCP"/>
    <property type="match status" value="1"/>
</dbReference>
<dbReference type="Gene3D" id="3.30.450.20">
    <property type="entry name" value="PAS domain"/>
    <property type="match status" value="1"/>
</dbReference>
<dbReference type="InterPro" id="IPR000700">
    <property type="entry name" value="PAS-assoc_C"/>
</dbReference>
<dbReference type="Pfam" id="PF00990">
    <property type="entry name" value="GGDEF"/>
    <property type="match status" value="1"/>
</dbReference>
<dbReference type="GO" id="GO:0000160">
    <property type="term" value="P:phosphorelay signal transduction system"/>
    <property type="evidence" value="ECO:0007669"/>
    <property type="project" value="InterPro"/>
</dbReference>
<feature type="domain" description="Response regulatory" evidence="1">
    <location>
        <begin position="8"/>
        <end position="124"/>
    </location>
</feature>
<dbReference type="SUPFAM" id="SSF55785">
    <property type="entry name" value="PYP-like sensor domain (PAS domain)"/>
    <property type="match status" value="1"/>
</dbReference>
<evidence type="ECO:0000259" key="4">
    <source>
        <dbReference type="PROSITE" id="PS50887"/>
    </source>
</evidence>
<dbReference type="SMART" id="SM00448">
    <property type="entry name" value="REC"/>
    <property type="match status" value="1"/>
</dbReference>
<dbReference type="CDD" id="cd00156">
    <property type="entry name" value="REC"/>
    <property type="match status" value="1"/>
</dbReference>
<dbReference type="InterPro" id="IPR001633">
    <property type="entry name" value="EAL_dom"/>
</dbReference>
<dbReference type="InterPro" id="IPR000160">
    <property type="entry name" value="GGDEF_dom"/>
</dbReference>